<dbReference type="InterPro" id="IPR041033">
    <property type="entry name" value="SpaA_PFL_dom_1"/>
</dbReference>
<feature type="domain" description="T-Q ester bond containing" evidence="3">
    <location>
        <begin position="1525"/>
        <end position="1647"/>
    </location>
</feature>
<feature type="domain" description="T-Q ester bond containing" evidence="3">
    <location>
        <begin position="1279"/>
        <end position="1399"/>
    </location>
</feature>
<sequence length="1696" mass="179229">MPALQTAYGGISAYMRMPERAPRKLFLVLLSALLALGLVPLASASAASDQVWVVVGQSEAYDGYETNYFQVDGQMAWCSQPEKPSPPGGWTDVSAITDGDSSDQATVMALALVAADELTRWGVENPDDKFGSVPEGTSDALADSILEALNGPLTMHNTEDSRYARFHVILSYVANEVWPGWCSPIFGASNADEWSEQCEAFYELCRKIVNGDDLSSYGISKADRDSAVQVARSSQIGWTNYGAPGQSLIWLYKLGEAKGWLQVEKKASNERVAGEVGLSPTPAGAKFELYGSDDDGNIDKSDYIATLTTNANGVAQSPWLAPNRWYYVIETEAPAGYALPADEASRTQYTYVYANSDPSACDSRNVLTFTDDPLAGWIQIDKSSANPDCTDGNPAYTLAGAVFGVYSSQADAQADRNRVSTMTTDAKGFAESDWLLAGRDYWVKEVKAPQGFALDLVAHKLTVKGAVSSGKVDYDNGATKLAVAETPVMDPADIEVKKVDADGNPVPQGIADTLYDAHYEFSFYAGDYSVVSKEAAEAKSPTRKWVLRTDDSGYAALRNGNDSFTSKKDGSKPYKVSGDQFYTSDDGEIQLPLGTLVIKEVKAPAGYNISDKVFIEQYAIGSDGELELVYPLGSDDFTDGNTWMSYDEVQKGGITFEKRDLESGLTKPLGAGSLDGTKFELYNKTGKTITVNGKQVADGKLVMSLTPVDGVCSTGDVLPVGDYMVKEVKAGGGYKLTDGTEYSFTVKSAQADTGKTGSSAFKNQVMRGDLELMKFDNDSKKALAGIPFMVTSKTTGESHIIVTDANGYASTAASWNKHSAATNANDAALRPDGTVDESKLDDTAGVWFGEGTSPNDSLGALPYDTYLVEELRVPANAKFSQMFTAEKVMNRDGYTIDLTRVDNENGVDAKPRMSTHLYDAADLDKVVAAESSATVVDEVYYEGLAGGETYKLESSLHDPVTGSILAKPDGTPARWVKEFAPANGNSGYVSATMEVDSRTAKNGIVAYERIVSSDGSVVASETDPENVDQTVFVSFPQVRTKAESQDGGKTVLAREDAVVVDEVSYADVIPGREYMLSATLMDKATGKPVEADGRPVAAELAFSPIAANGTVEVGISFDALGMDGGAELVVFEQLMLDGAVVAAHEDLADEGQTVSVAAPEIGTTALDASDGDKVLASHGGQAVVDRVSFKNVAPGKKHVLTASLVDKSTGEVLEGTEPVVHEFVPQQREGIEEVRIPVPDGAAAGKELVVFEQLSIGDREIASHKDIEDAGQTVFVEVPGIGTKAADAADGDKLVNSGPAAKIVDKVSYEGLTPGYTYELSATLMDKAAGKPVAIDGRPVTAKKSFNPPASSGTVEVEISFDASSLAGCDVVVFEQLALGGEVVAVHEDIDDEDQTVHVAEPEIGTQAADAADGDKLIFAAPGMRITDTVSFKGLTPGYTYKLSATLMDKSTGKPVEAFGRPVAATQTFNPATPDGTVEVEISFDASALAGCDVVVFEQLALGGEVVAVHEDIDDEGQTAHVLKPEIGTQAADAADGDKLIAAASGAKVKDTVSYEGLKPGIAYTVVGKLMDKATGKPVTVEGKEVTASAEFVPVEAAGTVEVVFDFDATQLAGCELVAFEQVFAPWAEAAIAAHEDIDDEGQTVRVEVPGGPLSETGGVLPVASFALAAFAALGALLLARGGMERARRESEGEGR</sequence>
<comment type="caution">
    <text evidence="4">The sequence shown here is derived from an EMBL/GenBank/DDBJ whole genome shotgun (WGS) entry which is preliminary data.</text>
</comment>
<evidence type="ECO:0008006" key="5">
    <source>
        <dbReference type="Google" id="ProtNLM"/>
    </source>
</evidence>
<keyword evidence="1" id="KW-0812">Transmembrane</keyword>
<gene>
    <name evidence="4" type="ORF">D1639_07505</name>
</gene>
<evidence type="ECO:0000259" key="3">
    <source>
        <dbReference type="Pfam" id="PF18202"/>
    </source>
</evidence>
<protein>
    <recommendedName>
        <fullName evidence="5">VaFE repeat-containing surface-anchored protein</fullName>
    </recommendedName>
</protein>
<proteinExistence type="predicted"/>
<feature type="domain" description="T-Q ester bond containing" evidence="3">
    <location>
        <begin position="1402"/>
        <end position="1521"/>
    </location>
</feature>
<organism evidence="4">
    <name type="scientific">Muribaculaceae bacterium Z82</name>
    <dbReference type="NCBI Taxonomy" id="2304548"/>
    <lineage>
        <taxon>Bacteria</taxon>
        <taxon>Pseudomonadati</taxon>
        <taxon>Bacteroidota</taxon>
        <taxon>Bacteroidia</taxon>
        <taxon>Bacteroidales</taxon>
        <taxon>Muribaculaceae</taxon>
    </lineage>
</organism>
<dbReference type="InterPro" id="IPR013783">
    <property type="entry name" value="Ig-like_fold"/>
</dbReference>
<keyword evidence="1" id="KW-1133">Transmembrane helix</keyword>
<feature type="domain" description="T-Q ester bond containing" evidence="3">
    <location>
        <begin position="1159"/>
        <end position="1276"/>
    </location>
</feature>
<reference evidence="4" key="1">
    <citation type="submission" date="2018-08" db="EMBL/GenBank/DDBJ databases">
        <title>Murine metabolic-syndrome-specific gut microbial biobank.</title>
        <authorList>
            <person name="Liu C."/>
        </authorList>
    </citation>
    <scope>NUCLEOTIDE SEQUENCE [LARGE SCALE GENOMIC DNA]</scope>
    <source>
        <strain evidence="4">Z82</strain>
    </source>
</reference>
<keyword evidence="1" id="KW-0472">Membrane</keyword>
<dbReference type="Pfam" id="PF18202">
    <property type="entry name" value="TQ"/>
    <property type="match status" value="6"/>
</dbReference>
<feature type="domain" description="SpaA-like prealbumin fold" evidence="2">
    <location>
        <begin position="673"/>
        <end position="750"/>
    </location>
</feature>
<feature type="domain" description="T-Q ester bond containing" evidence="3">
    <location>
        <begin position="1036"/>
        <end position="1156"/>
    </location>
</feature>
<dbReference type="Gene3D" id="2.60.40.3930">
    <property type="match status" value="6"/>
</dbReference>
<feature type="transmembrane region" description="Helical" evidence="1">
    <location>
        <begin position="1659"/>
        <end position="1680"/>
    </location>
</feature>
<dbReference type="Pfam" id="PF17802">
    <property type="entry name" value="SpaA"/>
    <property type="match status" value="3"/>
</dbReference>
<evidence type="ECO:0000313" key="4">
    <source>
        <dbReference type="EMBL" id="NBI34877.1"/>
    </source>
</evidence>
<feature type="domain" description="T-Q ester bond containing" evidence="3">
    <location>
        <begin position="911"/>
        <end position="1033"/>
    </location>
</feature>
<evidence type="ECO:0000259" key="2">
    <source>
        <dbReference type="Pfam" id="PF17802"/>
    </source>
</evidence>
<dbReference type="NCBIfam" id="NF033903">
    <property type="entry name" value="VaFE_rpt"/>
    <property type="match status" value="6"/>
</dbReference>
<dbReference type="InterPro" id="IPR041100">
    <property type="entry name" value="TQ"/>
</dbReference>
<accession>A0A7C9JS63</accession>
<dbReference type="EMBL" id="QWKH01000052">
    <property type="protein sequence ID" value="NBI34877.1"/>
    <property type="molecule type" value="Genomic_DNA"/>
</dbReference>
<feature type="domain" description="SpaA-like prealbumin fold" evidence="2">
    <location>
        <begin position="283"/>
        <end position="340"/>
    </location>
</feature>
<dbReference type="Gene3D" id="2.60.40.10">
    <property type="entry name" value="Immunoglobulins"/>
    <property type="match status" value="4"/>
</dbReference>
<evidence type="ECO:0000256" key="1">
    <source>
        <dbReference type="SAM" id="Phobius"/>
    </source>
</evidence>
<feature type="domain" description="SpaA-like prealbumin fold" evidence="2">
    <location>
        <begin position="392"/>
        <end position="475"/>
    </location>
</feature>
<name>A0A7C9JS63_9BACT</name>